<keyword evidence="9" id="KW-1185">Reference proteome</keyword>
<feature type="transmembrane region" description="Helical" evidence="6">
    <location>
        <begin position="253"/>
        <end position="273"/>
    </location>
</feature>
<dbReference type="InterPro" id="IPR037185">
    <property type="entry name" value="EmrE-like"/>
</dbReference>
<organism evidence="8 9">
    <name type="scientific">Steroidobacter gossypii</name>
    <dbReference type="NCBI Taxonomy" id="2805490"/>
    <lineage>
        <taxon>Bacteria</taxon>
        <taxon>Pseudomonadati</taxon>
        <taxon>Pseudomonadota</taxon>
        <taxon>Gammaproteobacteria</taxon>
        <taxon>Steroidobacterales</taxon>
        <taxon>Steroidobacteraceae</taxon>
        <taxon>Steroidobacter</taxon>
    </lineage>
</organism>
<comment type="caution">
    <text evidence="8">The sequence shown here is derived from an EMBL/GenBank/DDBJ whole genome shotgun (WGS) entry which is preliminary data.</text>
</comment>
<dbReference type="SUPFAM" id="SSF103481">
    <property type="entry name" value="Multidrug resistance efflux transporter EmrE"/>
    <property type="match status" value="2"/>
</dbReference>
<feature type="transmembrane region" description="Helical" evidence="6">
    <location>
        <begin position="216"/>
        <end position="241"/>
    </location>
</feature>
<dbReference type="PANTHER" id="PTHR32322:SF18">
    <property type="entry name" value="S-ADENOSYLMETHIONINE_S-ADENOSYLHOMOCYSTEINE TRANSPORTER"/>
    <property type="match status" value="1"/>
</dbReference>
<dbReference type="Pfam" id="PF00892">
    <property type="entry name" value="EamA"/>
    <property type="match status" value="2"/>
</dbReference>
<keyword evidence="4 6" id="KW-1133">Transmembrane helix</keyword>
<feature type="transmembrane region" description="Helical" evidence="6">
    <location>
        <begin position="133"/>
        <end position="153"/>
    </location>
</feature>
<evidence type="ECO:0000256" key="3">
    <source>
        <dbReference type="ARBA" id="ARBA00022692"/>
    </source>
</evidence>
<evidence type="ECO:0000256" key="2">
    <source>
        <dbReference type="ARBA" id="ARBA00022475"/>
    </source>
</evidence>
<dbReference type="Proteomes" id="UP000661077">
    <property type="component" value="Unassembled WGS sequence"/>
</dbReference>
<dbReference type="InterPro" id="IPR000620">
    <property type="entry name" value="EamA_dom"/>
</dbReference>
<comment type="subcellular location">
    <subcellularLocation>
        <location evidence="1">Cell membrane</location>
        <topology evidence="1">Multi-pass membrane protein</topology>
    </subcellularLocation>
</comment>
<gene>
    <name evidence="8" type="ORF">JM946_29140</name>
</gene>
<evidence type="ECO:0000256" key="6">
    <source>
        <dbReference type="SAM" id="Phobius"/>
    </source>
</evidence>
<accession>A0ABS1X6G2</accession>
<evidence type="ECO:0000313" key="9">
    <source>
        <dbReference type="Proteomes" id="UP000661077"/>
    </source>
</evidence>
<evidence type="ECO:0000256" key="4">
    <source>
        <dbReference type="ARBA" id="ARBA00022989"/>
    </source>
</evidence>
<evidence type="ECO:0000313" key="8">
    <source>
        <dbReference type="EMBL" id="MBM0108817.1"/>
    </source>
</evidence>
<sequence length="306" mass="32826">MNATAAAARRELLTGMMLAAAGAIAFSCKAIIVKLAYRYHVDATTTIMYRMLFALPLFLCLAWWSGRAQPPLSGRDWRALSGLGFCGYYLASYLDFAGLQYINANLERLILYLNPTIVLLAGKLLFKTSVTRAQWLALSVSYLGVLLVFGHDVQTGPDIVLGSVLVLGSAISYAIYLVYSGATVRRLGALRVTGTATTIACILCIAQFFILKPPAAMVVAAPVIWLSVLNAVLCTFVPVLITMMALERIGAGLTAQIGMIGPMSTVALSVLILHEPFNAWIAAGTALVVAGVWMLARFRQPSATKS</sequence>
<feature type="transmembrane region" description="Helical" evidence="6">
    <location>
        <begin position="12"/>
        <end position="35"/>
    </location>
</feature>
<feature type="transmembrane region" description="Helical" evidence="6">
    <location>
        <begin position="279"/>
        <end position="296"/>
    </location>
</feature>
<dbReference type="Gene3D" id="1.10.3730.20">
    <property type="match status" value="1"/>
</dbReference>
<feature type="transmembrane region" description="Helical" evidence="6">
    <location>
        <begin position="47"/>
        <end position="65"/>
    </location>
</feature>
<dbReference type="EMBL" id="JAEVLS010000010">
    <property type="protein sequence ID" value="MBM0108817.1"/>
    <property type="molecule type" value="Genomic_DNA"/>
</dbReference>
<evidence type="ECO:0000256" key="1">
    <source>
        <dbReference type="ARBA" id="ARBA00004651"/>
    </source>
</evidence>
<feature type="domain" description="EamA" evidence="7">
    <location>
        <begin position="14"/>
        <end position="149"/>
    </location>
</feature>
<feature type="transmembrane region" description="Helical" evidence="6">
    <location>
        <begin position="190"/>
        <end position="210"/>
    </location>
</feature>
<feature type="transmembrane region" description="Helical" evidence="6">
    <location>
        <begin position="159"/>
        <end position="178"/>
    </location>
</feature>
<dbReference type="InterPro" id="IPR050638">
    <property type="entry name" value="AA-Vitamin_Transporters"/>
</dbReference>
<feature type="transmembrane region" description="Helical" evidence="6">
    <location>
        <begin position="77"/>
        <end position="97"/>
    </location>
</feature>
<keyword evidence="5 6" id="KW-0472">Membrane</keyword>
<evidence type="ECO:0000256" key="5">
    <source>
        <dbReference type="ARBA" id="ARBA00023136"/>
    </source>
</evidence>
<evidence type="ECO:0000259" key="7">
    <source>
        <dbReference type="Pfam" id="PF00892"/>
    </source>
</evidence>
<feature type="transmembrane region" description="Helical" evidence="6">
    <location>
        <begin position="109"/>
        <end position="126"/>
    </location>
</feature>
<reference evidence="8 9" key="1">
    <citation type="journal article" date="2021" name="Int. J. Syst. Evol. Microbiol.">
        <title>Steroidobacter gossypii sp. nov., isolated from soil of cotton cropping field.</title>
        <authorList>
            <person name="Huang R."/>
            <person name="Yang S."/>
            <person name="Zhen C."/>
            <person name="Liu W."/>
        </authorList>
    </citation>
    <scope>NUCLEOTIDE SEQUENCE [LARGE SCALE GENOMIC DNA]</scope>
    <source>
        <strain evidence="8 9">S1-65</strain>
    </source>
</reference>
<keyword evidence="2" id="KW-1003">Cell membrane</keyword>
<keyword evidence="3 6" id="KW-0812">Transmembrane</keyword>
<dbReference type="RefSeq" id="WP_203170989.1">
    <property type="nucleotide sequence ID" value="NZ_JAEVLS010000010.1"/>
</dbReference>
<protein>
    <submittedName>
        <fullName evidence="8">DMT family transporter</fullName>
    </submittedName>
</protein>
<name>A0ABS1X6G2_9GAMM</name>
<dbReference type="PANTHER" id="PTHR32322">
    <property type="entry name" value="INNER MEMBRANE TRANSPORTER"/>
    <property type="match status" value="1"/>
</dbReference>
<proteinExistence type="predicted"/>
<feature type="domain" description="EamA" evidence="7">
    <location>
        <begin position="161"/>
        <end position="295"/>
    </location>
</feature>